<name>A0ABX7T9E1_9SPHN</name>
<evidence type="ECO:0000313" key="2">
    <source>
        <dbReference type="EMBL" id="QTD57197.1"/>
    </source>
</evidence>
<organism evidence="2 3">
    <name type="scientific">Parasphingorhabdus cellanae</name>
    <dbReference type="NCBI Taxonomy" id="2806553"/>
    <lineage>
        <taxon>Bacteria</taxon>
        <taxon>Pseudomonadati</taxon>
        <taxon>Pseudomonadota</taxon>
        <taxon>Alphaproteobacteria</taxon>
        <taxon>Sphingomonadales</taxon>
        <taxon>Sphingomonadaceae</taxon>
        <taxon>Parasphingorhabdus</taxon>
    </lineage>
</organism>
<feature type="compositionally biased region" description="Basic and acidic residues" evidence="1">
    <location>
        <begin position="19"/>
        <end position="34"/>
    </location>
</feature>
<feature type="region of interest" description="Disordered" evidence="1">
    <location>
        <begin position="1"/>
        <end position="34"/>
    </location>
</feature>
<feature type="compositionally biased region" description="Basic and acidic residues" evidence="1">
    <location>
        <begin position="1"/>
        <end position="10"/>
    </location>
</feature>
<keyword evidence="3" id="KW-1185">Reference proteome</keyword>
<evidence type="ECO:0000256" key="1">
    <source>
        <dbReference type="SAM" id="MobiDB-lite"/>
    </source>
</evidence>
<dbReference type="Proteomes" id="UP000663923">
    <property type="component" value="Chromosome"/>
</dbReference>
<evidence type="ECO:0000313" key="3">
    <source>
        <dbReference type="Proteomes" id="UP000663923"/>
    </source>
</evidence>
<dbReference type="EMBL" id="CP071794">
    <property type="protein sequence ID" value="QTD57197.1"/>
    <property type="molecule type" value="Genomic_DNA"/>
</dbReference>
<gene>
    <name evidence="2" type="ORF">J4G78_06535</name>
</gene>
<protein>
    <submittedName>
        <fullName evidence="2">DUF2188 domain-containing protein</fullName>
    </submittedName>
</protein>
<dbReference type="InterPro" id="IPR018691">
    <property type="entry name" value="DUF2188"/>
</dbReference>
<proteinExistence type="predicted"/>
<dbReference type="RefSeq" id="WP_207989477.1">
    <property type="nucleotide sequence ID" value="NZ_CP071794.1"/>
</dbReference>
<sequence length="78" mass="8505">MPKKGPESHHVVPNPKGGWDVKRGGSERASGHFELKSDAVNIGRQISRNQGTEFRIHNRDGRIAQSDSHGNDPSPPKG</sequence>
<reference evidence="2 3" key="1">
    <citation type="submission" date="2021-03" db="EMBL/GenBank/DDBJ databases">
        <title>Complete genome of Parasphingorhabdus_sp.JHSY0214.</title>
        <authorList>
            <person name="Yoo J.H."/>
            <person name="Bae J.W."/>
        </authorList>
    </citation>
    <scope>NUCLEOTIDE SEQUENCE [LARGE SCALE GENOMIC DNA]</scope>
    <source>
        <strain evidence="2 3">JHSY0214</strain>
    </source>
</reference>
<dbReference type="Pfam" id="PF09954">
    <property type="entry name" value="DUF2188"/>
    <property type="match status" value="1"/>
</dbReference>
<accession>A0ABX7T9E1</accession>
<feature type="region of interest" description="Disordered" evidence="1">
    <location>
        <begin position="47"/>
        <end position="78"/>
    </location>
</feature>